<proteinExistence type="predicted"/>
<dbReference type="Proteomes" id="UP000003779">
    <property type="component" value="Chromosome"/>
</dbReference>
<dbReference type="STRING" id="1205910.B005_3703"/>
<dbReference type="InterPro" id="IPR011009">
    <property type="entry name" value="Kinase-like_dom_sf"/>
</dbReference>
<organism evidence="1 2">
    <name type="scientific">Nocardiopsis alba (strain ATCC BAA-2165 / BE74)</name>
    <dbReference type="NCBI Taxonomy" id="1205910"/>
    <lineage>
        <taxon>Bacteria</taxon>
        <taxon>Bacillati</taxon>
        <taxon>Actinomycetota</taxon>
        <taxon>Actinomycetes</taxon>
        <taxon>Streptosporangiales</taxon>
        <taxon>Nocardiopsidaceae</taxon>
        <taxon>Nocardiopsis</taxon>
    </lineage>
</organism>
<dbReference type="SUPFAM" id="SSF56112">
    <property type="entry name" value="Protein kinase-like (PK-like)"/>
    <property type="match status" value="1"/>
</dbReference>
<evidence type="ECO:0000313" key="2">
    <source>
        <dbReference type="Proteomes" id="UP000003779"/>
    </source>
</evidence>
<dbReference type="KEGG" id="nal:B005_3703"/>
<reference evidence="2" key="2">
    <citation type="submission" date="2012-08" db="EMBL/GenBank/DDBJ databases">
        <title>Whole-genome sequence of Nocardiopsis alba strain ATCC BAA-2165 associated with honeybees.</title>
        <authorList>
            <person name="Qiao J."/>
            <person name="Chen L."/>
            <person name="Li Y."/>
            <person name="Wang J."/>
            <person name="Zhang W."/>
            <person name="Chen S."/>
        </authorList>
    </citation>
    <scope>NUCLEOTIDE SEQUENCE [LARGE SCALE GENOMIC DNA]</scope>
    <source>
        <strain evidence="2">ATCC BAA-2165 / BE74</strain>
    </source>
</reference>
<dbReference type="GO" id="GO:0016740">
    <property type="term" value="F:transferase activity"/>
    <property type="evidence" value="ECO:0007669"/>
    <property type="project" value="UniProtKB-KW"/>
</dbReference>
<accession>J7L0K5</accession>
<dbReference type="HOGENOM" id="CLU_056001_0_0_11"/>
<protein>
    <submittedName>
        <fullName evidence="1">Putative aminoglycoside phosphotransferase</fullName>
    </submittedName>
</protein>
<dbReference type="EMBL" id="CP003788">
    <property type="protein sequence ID" value="AFR06306.1"/>
    <property type="molecule type" value="Genomic_DNA"/>
</dbReference>
<name>J7L0K5_NOCAA</name>
<evidence type="ECO:0000313" key="1">
    <source>
        <dbReference type="EMBL" id="AFR06306.1"/>
    </source>
</evidence>
<sequence length="279" mass="30914">MDDLSTVEIDDVVRQAERRPGRRLSREGVHYSRHNGTAGLRTEAGTWVRLAWRRPTRLVVPSWTGTEQAAAHVHGVPKPDWFATVTWVDPDRGVVWKAEETSSAPTGAVSATAEITEDPELPEHWWSDLDRALTTLASHETDRVALDQGHLTRRIHEVYGTEVDTRVQDDSWACAHGDLGYANVTGPELMLLDWESWGMAPIGWDAACLWSASLAVPQVEEKVLAYFAEPLTTRSGTLCRLLLCANIARAVERTGVKTPLSVRMAQTAGRLLDELAHVP</sequence>
<reference evidence="1 2" key="1">
    <citation type="journal article" date="2012" name="J. Bacteriol.">
        <title>Whole-Genome Sequence of Nocardiopsis alba Strain ATCC BAA-2165, Associated with Honeybees.</title>
        <authorList>
            <person name="Qiao J."/>
            <person name="Chen L."/>
            <person name="Li Y."/>
            <person name="Wang J."/>
            <person name="Zhang W."/>
            <person name="Chen S."/>
        </authorList>
    </citation>
    <scope>NUCLEOTIDE SEQUENCE [LARGE SCALE GENOMIC DNA]</scope>
    <source>
        <strain evidence="2">ATCC BAA-2165 / BE74</strain>
    </source>
</reference>
<dbReference type="eggNOG" id="COG0510">
    <property type="taxonomic scope" value="Bacteria"/>
</dbReference>
<dbReference type="AlphaFoldDB" id="J7L0K5"/>
<keyword evidence="1" id="KW-0808">Transferase</keyword>
<dbReference type="PATRIC" id="fig|1205910.3.peg.3502"/>
<gene>
    <name evidence="1" type="ordered locus">B005_3703</name>
</gene>